<dbReference type="Pfam" id="PF00271">
    <property type="entry name" value="Helicase_C"/>
    <property type="match status" value="1"/>
</dbReference>
<dbReference type="InterPro" id="IPR014001">
    <property type="entry name" value="Helicase_ATP-bd"/>
</dbReference>
<dbReference type="SMART" id="SM00847">
    <property type="entry name" value="HA2"/>
    <property type="match status" value="1"/>
</dbReference>
<dbReference type="CDD" id="cd17990">
    <property type="entry name" value="DEXHc_HrpB"/>
    <property type="match status" value="1"/>
</dbReference>
<dbReference type="NCBIfam" id="TIGR01970">
    <property type="entry name" value="DEAH_box_HrpB"/>
    <property type="match status" value="1"/>
</dbReference>
<dbReference type="GO" id="GO:0004386">
    <property type="term" value="F:helicase activity"/>
    <property type="evidence" value="ECO:0007669"/>
    <property type="project" value="UniProtKB-KW"/>
</dbReference>
<accession>A0A5C8P9K9</accession>
<evidence type="ECO:0000259" key="6">
    <source>
        <dbReference type="PROSITE" id="PS51194"/>
    </source>
</evidence>
<dbReference type="InterPro" id="IPR056329">
    <property type="entry name" value="CON_HrpB"/>
</dbReference>
<dbReference type="EMBL" id="VDUZ01000075">
    <property type="protein sequence ID" value="TXL69657.1"/>
    <property type="molecule type" value="Genomic_DNA"/>
</dbReference>
<dbReference type="Pfam" id="PF24473">
    <property type="entry name" value="CON_HrpB"/>
    <property type="match status" value="1"/>
</dbReference>
<evidence type="ECO:0000256" key="3">
    <source>
        <dbReference type="ARBA" id="ARBA00022806"/>
    </source>
</evidence>
<feature type="domain" description="Helicase ATP-binding" evidence="5">
    <location>
        <begin position="14"/>
        <end position="178"/>
    </location>
</feature>
<proteinExistence type="predicted"/>
<dbReference type="Pfam" id="PF08482">
    <property type="entry name" value="HrpB_C"/>
    <property type="match status" value="1"/>
</dbReference>
<dbReference type="InterPro" id="IPR049614">
    <property type="entry name" value="HrpB_DEXH"/>
</dbReference>
<keyword evidence="4" id="KW-0067">ATP-binding</keyword>
<dbReference type="SMART" id="SM00490">
    <property type="entry name" value="HELICc"/>
    <property type="match status" value="1"/>
</dbReference>
<evidence type="ECO:0000313" key="7">
    <source>
        <dbReference type="EMBL" id="TXL69657.1"/>
    </source>
</evidence>
<evidence type="ECO:0000313" key="8">
    <source>
        <dbReference type="Proteomes" id="UP000321638"/>
    </source>
</evidence>
<dbReference type="SUPFAM" id="SSF52540">
    <property type="entry name" value="P-loop containing nucleoside triphosphate hydrolases"/>
    <property type="match status" value="1"/>
</dbReference>
<keyword evidence="1" id="KW-0547">Nucleotide-binding</keyword>
<evidence type="ECO:0000256" key="1">
    <source>
        <dbReference type="ARBA" id="ARBA00022741"/>
    </source>
</evidence>
<keyword evidence="3 7" id="KW-0347">Helicase</keyword>
<dbReference type="Gene3D" id="3.40.50.300">
    <property type="entry name" value="P-loop containing nucleotide triphosphate hydrolases"/>
    <property type="match status" value="2"/>
</dbReference>
<dbReference type="InterPro" id="IPR002464">
    <property type="entry name" value="DNA/RNA_helicase_DEAH_CS"/>
</dbReference>
<dbReference type="InterPro" id="IPR007502">
    <property type="entry name" value="Helicase-assoc_dom"/>
</dbReference>
<name>A0A5C8P9K9_9HYPH</name>
<dbReference type="FunFam" id="3.40.50.300:FF:002125">
    <property type="entry name" value="ATP-dependent helicase HrpB"/>
    <property type="match status" value="1"/>
</dbReference>
<evidence type="ECO:0000256" key="2">
    <source>
        <dbReference type="ARBA" id="ARBA00022801"/>
    </source>
</evidence>
<dbReference type="SMART" id="SM00487">
    <property type="entry name" value="DEXDc"/>
    <property type="match status" value="1"/>
</dbReference>
<dbReference type="PIRSF" id="PIRSF005496">
    <property type="entry name" value="ATP_hel_hrpB"/>
    <property type="match status" value="1"/>
</dbReference>
<dbReference type="PANTHER" id="PTHR43519">
    <property type="entry name" value="ATP-DEPENDENT RNA HELICASE HRPB"/>
    <property type="match status" value="1"/>
</dbReference>
<dbReference type="InterPro" id="IPR010225">
    <property type="entry name" value="HrpB"/>
</dbReference>
<dbReference type="InterPro" id="IPR027417">
    <property type="entry name" value="P-loop_NTPase"/>
</dbReference>
<gene>
    <name evidence="7" type="primary">hrpB</name>
    <name evidence="7" type="ORF">FHP25_37975</name>
</gene>
<dbReference type="Proteomes" id="UP000321638">
    <property type="component" value="Unassembled WGS sequence"/>
</dbReference>
<evidence type="ECO:0000256" key="4">
    <source>
        <dbReference type="ARBA" id="ARBA00022840"/>
    </source>
</evidence>
<dbReference type="PROSITE" id="PS51192">
    <property type="entry name" value="HELICASE_ATP_BIND_1"/>
    <property type="match status" value="1"/>
</dbReference>
<feature type="domain" description="Helicase C-terminal" evidence="6">
    <location>
        <begin position="204"/>
        <end position="369"/>
    </location>
</feature>
<dbReference type="Gene3D" id="1.20.120.1080">
    <property type="match status" value="1"/>
</dbReference>
<dbReference type="PANTHER" id="PTHR43519:SF1">
    <property type="entry name" value="ATP-DEPENDENT RNA HELICASE HRPB"/>
    <property type="match status" value="1"/>
</dbReference>
<dbReference type="GO" id="GO:0003676">
    <property type="term" value="F:nucleic acid binding"/>
    <property type="evidence" value="ECO:0007669"/>
    <property type="project" value="InterPro"/>
</dbReference>
<evidence type="ECO:0000259" key="5">
    <source>
        <dbReference type="PROSITE" id="PS51192"/>
    </source>
</evidence>
<dbReference type="GO" id="GO:0016787">
    <property type="term" value="F:hydrolase activity"/>
    <property type="evidence" value="ECO:0007669"/>
    <property type="project" value="UniProtKB-KW"/>
</dbReference>
<sequence>METLPIEDALPALRQALAARTEAVLVAPPGAGKTTRVPLALLDEPWLAGRKIVMQEPRRIAARAAARRMAQTLAQPVGETVGYRVRLDSRVGPRTRIEVVTDGLFLRRLQADPTLDGVGCVIFDELHERGLETDLSLALVREAQLALRDDLRIVAMSATLDGAAVAKVLGGAPVIESAGRMFPVRTRYLDRDPEGRIEDTTASAVRRALADEAGSALVFLPGVGEIRRVEERLRAGLPADTDLVPLFGDLSAAEQDRAIRPAAAGRRKVVLATSIAETSLTIDGVRLVIDSGWMRVPRFSPRSGMARLETVRVTQAAAEQRRGRAGRLAPGICYRLWSEATQRGLRPHGTPEILDADLAPLALELAAWGARDAMTLPWLTPPPAASLSTARDLLVDLGALDSGGAVTAHGRAMSALGLHPRLAHMLLRGRDEGQGPLACLVASLISERDLLRFAPGQRDPDLRHRVDVLLNETRPVAGATIDRGTLAAVRQGARDLQRRLGVRDEDAPDSRATGRLVAMAYPDRIARRRAGGGNRYVLSGGRGAAVPDGDPLAAEEWLAIADLDEGAQDARIFLAAPLALADIEALFAERLVARDVLRWDAREQAVVARRQRRLGTLVLQDQPLPDADPDAVRAAMLDGIRAMGLDSLPWTDGLRAWRQRVLFLRRHLGDAWPDLSDAVLLESLPAWLGPYLDGVSRRTHLDRVDLGSALRGQLDWNQGQALDAMAPTHVAVPSGSRVPIDYGNVEEPVLAVRLQEMFGLAQTPRIAGGKVPLLIHLLSPARRPVQVTRDLASFWATGYRAVKAELKGRYPRHYWPDDPLVAEPTARVRPRPK</sequence>
<dbReference type="RefSeq" id="WP_147852232.1">
    <property type="nucleotide sequence ID" value="NZ_VDUZ01000075.1"/>
</dbReference>
<dbReference type="OrthoDB" id="9805617at2"/>
<dbReference type="Pfam" id="PF00270">
    <property type="entry name" value="DEAD"/>
    <property type="match status" value="1"/>
</dbReference>
<dbReference type="CDD" id="cd18791">
    <property type="entry name" value="SF2_C_RHA"/>
    <property type="match status" value="1"/>
</dbReference>
<dbReference type="GO" id="GO:0005524">
    <property type="term" value="F:ATP binding"/>
    <property type="evidence" value="ECO:0007669"/>
    <property type="project" value="UniProtKB-KW"/>
</dbReference>
<dbReference type="InterPro" id="IPR001650">
    <property type="entry name" value="Helicase_C-like"/>
</dbReference>
<keyword evidence="2" id="KW-0378">Hydrolase</keyword>
<dbReference type="AlphaFoldDB" id="A0A5C8P9K9"/>
<keyword evidence="8" id="KW-1185">Reference proteome</keyword>
<comment type="caution">
    <text evidence="7">The sequence shown here is derived from an EMBL/GenBank/DDBJ whole genome shotgun (WGS) entry which is preliminary data.</text>
</comment>
<protein>
    <submittedName>
        <fullName evidence="7">ATP-dependent helicase HrpB</fullName>
    </submittedName>
</protein>
<dbReference type="InterPro" id="IPR013689">
    <property type="entry name" value="RNA_helicase_ATP-dep_HrpB_C"/>
</dbReference>
<dbReference type="PROSITE" id="PS00690">
    <property type="entry name" value="DEAH_ATP_HELICASE"/>
    <property type="match status" value="1"/>
</dbReference>
<reference evidence="7 8" key="1">
    <citation type="submission" date="2019-06" db="EMBL/GenBank/DDBJ databases">
        <title>New taxonomy in bacterial strain CC-CFT640, isolated from vineyard.</title>
        <authorList>
            <person name="Lin S.-Y."/>
            <person name="Tsai C.-F."/>
            <person name="Young C.-C."/>
        </authorList>
    </citation>
    <scope>NUCLEOTIDE SEQUENCE [LARGE SCALE GENOMIC DNA]</scope>
    <source>
        <strain evidence="7 8">CC-CFT640</strain>
    </source>
</reference>
<dbReference type="PROSITE" id="PS51194">
    <property type="entry name" value="HELICASE_CTER"/>
    <property type="match status" value="1"/>
</dbReference>
<organism evidence="7 8">
    <name type="scientific">Vineibacter terrae</name>
    <dbReference type="NCBI Taxonomy" id="2586908"/>
    <lineage>
        <taxon>Bacteria</taxon>
        <taxon>Pseudomonadati</taxon>
        <taxon>Pseudomonadota</taxon>
        <taxon>Alphaproteobacteria</taxon>
        <taxon>Hyphomicrobiales</taxon>
        <taxon>Vineibacter</taxon>
    </lineage>
</organism>
<dbReference type="InterPro" id="IPR011545">
    <property type="entry name" value="DEAD/DEAH_box_helicase_dom"/>
</dbReference>